<sequence>MSTESSSAQPVVAIVGATGNLGNDIAEAFLNHYRSQFSKVIAVVRDPTSVASRKLAEAGVGLRQVDQIDTVPSFARAFAGADVVVSAVSNAPLEYHDALFDAAFQNGVKVYFPSDFGVDYHVADFPGYEEPLWVAKAQHVSRARELSHGKIKIIELNIGMFIEFILIVSQMDHFGFDAETLTFTFAGSPDSRLAVTAKADIARSLAQLALLALVSSSVPDVVRIAGQNVSYRKIGQAAERVREERELKPKNVTLKAIDLEAYKAATREEQVRTGVSDLHKHIKIVVGEGKVDFSHSNHNELVNPGEKWWKWKRVEDYARELGGRL</sequence>
<dbReference type="Proteomes" id="UP000194127">
    <property type="component" value="Unassembled WGS sequence"/>
</dbReference>
<evidence type="ECO:0000313" key="4">
    <source>
        <dbReference type="EMBL" id="OSX58006.1"/>
    </source>
</evidence>
<proteinExistence type="predicted"/>
<dbReference type="InterPro" id="IPR036291">
    <property type="entry name" value="NAD(P)-bd_dom_sf"/>
</dbReference>
<protein>
    <recommendedName>
        <fullName evidence="3">NmrA-like domain-containing protein</fullName>
    </recommendedName>
</protein>
<gene>
    <name evidence="4" type="ORF">POSPLADRAFT_1155529</name>
</gene>
<evidence type="ECO:0000259" key="3">
    <source>
        <dbReference type="Pfam" id="PF05368"/>
    </source>
</evidence>
<dbReference type="InterPro" id="IPR051609">
    <property type="entry name" value="NmrA/Isoflavone_reductase-like"/>
</dbReference>
<dbReference type="InterPro" id="IPR008030">
    <property type="entry name" value="NmrA-like"/>
</dbReference>
<dbReference type="PANTHER" id="PTHR47706:SF9">
    <property type="entry name" value="NMRA-LIKE DOMAIN-CONTAINING PROTEIN-RELATED"/>
    <property type="match status" value="1"/>
</dbReference>
<dbReference type="EMBL" id="KZ110606">
    <property type="protein sequence ID" value="OSX58006.1"/>
    <property type="molecule type" value="Genomic_DNA"/>
</dbReference>
<accession>A0A1X6MP57</accession>
<dbReference type="AlphaFoldDB" id="A0A1X6MP57"/>
<dbReference type="Gene3D" id="3.40.50.720">
    <property type="entry name" value="NAD(P)-binding Rossmann-like Domain"/>
    <property type="match status" value="1"/>
</dbReference>
<dbReference type="Gene3D" id="3.90.25.10">
    <property type="entry name" value="UDP-galactose 4-epimerase, domain 1"/>
    <property type="match status" value="1"/>
</dbReference>
<evidence type="ECO:0000256" key="1">
    <source>
        <dbReference type="ARBA" id="ARBA00022857"/>
    </source>
</evidence>
<evidence type="ECO:0000256" key="2">
    <source>
        <dbReference type="ARBA" id="ARBA00023002"/>
    </source>
</evidence>
<reference evidence="4 5" key="1">
    <citation type="submission" date="2017-04" db="EMBL/GenBank/DDBJ databases">
        <title>Genome Sequence of the Model Brown-Rot Fungus Postia placenta SB12.</title>
        <authorList>
            <consortium name="DOE Joint Genome Institute"/>
            <person name="Gaskell J."/>
            <person name="Kersten P."/>
            <person name="Larrondo L.F."/>
            <person name="Canessa P."/>
            <person name="Martinez D."/>
            <person name="Hibbett D."/>
            <person name="Schmoll M."/>
            <person name="Kubicek C.P."/>
            <person name="Martinez A.T."/>
            <person name="Yadav J."/>
            <person name="Master E."/>
            <person name="Magnuson J.K."/>
            <person name="James T."/>
            <person name="Yaver D."/>
            <person name="Berka R."/>
            <person name="Labutti K."/>
            <person name="Lipzen A."/>
            <person name="Aerts A."/>
            <person name="Barry K."/>
            <person name="Henrissat B."/>
            <person name="Blanchette R."/>
            <person name="Grigoriev I."/>
            <person name="Cullen D."/>
        </authorList>
    </citation>
    <scope>NUCLEOTIDE SEQUENCE [LARGE SCALE GENOMIC DNA]</scope>
    <source>
        <strain evidence="4 5">MAD-698-R-SB12</strain>
    </source>
</reference>
<dbReference type="GO" id="GO:0016491">
    <property type="term" value="F:oxidoreductase activity"/>
    <property type="evidence" value="ECO:0007669"/>
    <property type="project" value="UniProtKB-KW"/>
</dbReference>
<dbReference type="Pfam" id="PF05368">
    <property type="entry name" value="NmrA"/>
    <property type="match status" value="1"/>
</dbReference>
<dbReference type="GeneID" id="36331901"/>
<evidence type="ECO:0000313" key="5">
    <source>
        <dbReference type="Proteomes" id="UP000194127"/>
    </source>
</evidence>
<dbReference type="RefSeq" id="XP_024334800.1">
    <property type="nucleotide sequence ID" value="XM_024486952.1"/>
</dbReference>
<keyword evidence="2" id="KW-0560">Oxidoreductase</keyword>
<dbReference type="SUPFAM" id="SSF51735">
    <property type="entry name" value="NAD(P)-binding Rossmann-fold domains"/>
    <property type="match status" value="1"/>
</dbReference>
<dbReference type="OrthoDB" id="5283654at2759"/>
<keyword evidence="5" id="KW-1185">Reference proteome</keyword>
<name>A0A1X6MP57_9APHY</name>
<organism evidence="4 5">
    <name type="scientific">Postia placenta MAD-698-R-SB12</name>
    <dbReference type="NCBI Taxonomy" id="670580"/>
    <lineage>
        <taxon>Eukaryota</taxon>
        <taxon>Fungi</taxon>
        <taxon>Dikarya</taxon>
        <taxon>Basidiomycota</taxon>
        <taxon>Agaricomycotina</taxon>
        <taxon>Agaricomycetes</taxon>
        <taxon>Polyporales</taxon>
        <taxon>Adustoporiaceae</taxon>
        <taxon>Rhodonia</taxon>
    </lineage>
</organism>
<keyword evidence="1" id="KW-0521">NADP</keyword>
<dbReference type="PANTHER" id="PTHR47706">
    <property type="entry name" value="NMRA-LIKE FAMILY PROTEIN"/>
    <property type="match status" value="1"/>
</dbReference>
<feature type="domain" description="NmrA-like" evidence="3">
    <location>
        <begin position="11"/>
        <end position="149"/>
    </location>
</feature>
<dbReference type="STRING" id="670580.A0A1X6MP57"/>